<keyword evidence="1" id="KW-0812">Transmembrane</keyword>
<dbReference type="Pfam" id="PF07811">
    <property type="entry name" value="TadE"/>
    <property type="match status" value="1"/>
</dbReference>
<reference evidence="4" key="1">
    <citation type="journal article" date="2019" name="Int. J. Syst. Evol. Microbiol.">
        <title>The Global Catalogue of Microorganisms (GCM) 10K type strain sequencing project: providing services to taxonomists for standard genome sequencing and annotation.</title>
        <authorList>
            <consortium name="The Broad Institute Genomics Platform"/>
            <consortium name="The Broad Institute Genome Sequencing Center for Infectious Disease"/>
            <person name="Wu L."/>
            <person name="Ma J."/>
        </authorList>
    </citation>
    <scope>NUCLEOTIDE SEQUENCE [LARGE SCALE GENOMIC DNA]</scope>
    <source>
        <strain evidence="4">JCM 17498</strain>
    </source>
</reference>
<sequence>MPHLLRDSRGSATIEFALLTCFFFAVMLGVLDFGMFFVQRSNLSGGVSTASIHSFANRDAVAFANIPAMVTAASRAPGGSSVAVTVTCNAGTTSCANTSRVCACLTTTNTFVEASSCGAPCTGGNMTSGSTAGYYLTIAASYPYTPAVLPKGALGSATVQQTAVVRLQ</sequence>
<dbReference type="Proteomes" id="UP001500523">
    <property type="component" value="Unassembled WGS sequence"/>
</dbReference>
<name>A0ABP7DUL9_9SPHN</name>
<gene>
    <name evidence="3" type="ORF">GCM10022268_18340</name>
</gene>
<evidence type="ECO:0000313" key="4">
    <source>
        <dbReference type="Proteomes" id="UP001500523"/>
    </source>
</evidence>
<feature type="domain" description="TadE-like" evidence="2">
    <location>
        <begin position="10"/>
        <end position="50"/>
    </location>
</feature>
<evidence type="ECO:0000313" key="3">
    <source>
        <dbReference type="EMBL" id="GAA3709384.1"/>
    </source>
</evidence>
<organism evidence="3 4">
    <name type="scientific">Sphingomonas cynarae</name>
    <dbReference type="NCBI Taxonomy" id="930197"/>
    <lineage>
        <taxon>Bacteria</taxon>
        <taxon>Pseudomonadati</taxon>
        <taxon>Pseudomonadota</taxon>
        <taxon>Alphaproteobacteria</taxon>
        <taxon>Sphingomonadales</taxon>
        <taxon>Sphingomonadaceae</taxon>
        <taxon>Sphingomonas</taxon>
    </lineage>
</organism>
<evidence type="ECO:0000256" key="1">
    <source>
        <dbReference type="SAM" id="Phobius"/>
    </source>
</evidence>
<evidence type="ECO:0000259" key="2">
    <source>
        <dbReference type="Pfam" id="PF07811"/>
    </source>
</evidence>
<dbReference type="EMBL" id="BAABBF010000003">
    <property type="protein sequence ID" value="GAA3709384.1"/>
    <property type="molecule type" value="Genomic_DNA"/>
</dbReference>
<keyword evidence="1" id="KW-0472">Membrane</keyword>
<keyword evidence="1" id="KW-1133">Transmembrane helix</keyword>
<keyword evidence="4" id="KW-1185">Reference proteome</keyword>
<dbReference type="InterPro" id="IPR012495">
    <property type="entry name" value="TadE-like_dom"/>
</dbReference>
<feature type="transmembrane region" description="Helical" evidence="1">
    <location>
        <begin position="16"/>
        <end position="38"/>
    </location>
</feature>
<comment type="caution">
    <text evidence="3">The sequence shown here is derived from an EMBL/GenBank/DDBJ whole genome shotgun (WGS) entry which is preliminary data.</text>
</comment>
<protein>
    <recommendedName>
        <fullName evidence="2">TadE-like domain-containing protein</fullName>
    </recommendedName>
</protein>
<dbReference type="RefSeq" id="WP_344693061.1">
    <property type="nucleotide sequence ID" value="NZ_BAABBF010000003.1"/>
</dbReference>
<proteinExistence type="predicted"/>
<accession>A0ABP7DUL9</accession>